<dbReference type="InterPro" id="IPR015797">
    <property type="entry name" value="NUDIX_hydrolase-like_dom_sf"/>
</dbReference>
<feature type="domain" description="Nudix hydrolase" evidence="1">
    <location>
        <begin position="159"/>
        <end position="311"/>
    </location>
</feature>
<name>A0AAN8A8L4_9SACH</name>
<reference evidence="3" key="1">
    <citation type="submission" date="2023-07" db="EMBL/GenBank/DDBJ databases">
        <title>A draft genome of Kazachstania heterogenica Y-27499.</title>
        <authorList>
            <person name="Donic C."/>
            <person name="Kralova J.S."/>
            <person name="Fidel L."/>
            <person name="Ben-Dor S."/>
            <person name="Jung S."/>
        </authorList>
    </citation>
    <scope>NUCLEOTIDE SEQUENCE [LARGE SCALE GENOMIC DNA]</scope>
    <source>
        <strain evidence="3">Y27499</strain>
    </source>
</reference>
<dbReference type="Pfam" id="PF00293">
    <property type="entry name" value="NUDIX"/>
    <property type="match status" value="1"/>
</dbReference>
<dbReference type="AlphaFoldDB" id="A0AAN8A8L4"/>
<accession>A0AAN8A8L4</accession>
<dbReference type="Gene3D" id="3.90.79.10">
    <property type="entry name" value="Nucleoside Triphosphate Pyrophosphohydrolase"/>
    <property type="match status" value="1"/>
</dbReference>
<gene>
    <name evidence="2" type="ORF">RI543_002066</name>
</gene>
<proteinExistence type="predicted"/>
<dbReference type="CDD" id="cd03676">
    <property type="entry name" value="NUDIX_Tnr3_like"/>
    <property type="match status" value="1"/>
</dbReference>
<dbReference type="PANTHER" id="PTHR13622">
    <property type="entry name" value="THIAMIN PYROPHOSPHOKINASE"/>
    <property type="match status" value="1"/>
</dbReference>
<dbReference type="PANTHER" id="PTHR13622:SF8">
    <property type="entry name" value="THIAMIN PYROPHOSPHOKINASE 1"/>
    <property type="match status" value="1"/>
</dbReference>
<evidence type="ECO:0000259" key="1">
    <source>
        <dbReference type="PROSITE" id="PS51462"/>
    </source>
</evidence>
<dbReference type="EMBL" id="JAWIZZ010000041">
    <property type="protein sequence ID" value="KAK5780311.1"/>
    <property type="molecule type" value="Genomic_DNA"/>
</dbReference>
<evidence type="ECO:0000313" key="2">
    <source>
        <dbReference type="EMBL" id="KAK5780311.1"/>
    </source>
</evidence>
<dbReference type="SUPFAM" id="SSF55811">
    <property type="entry name" value="Nudix"/>
    <property type="match status" value="1"/>
</dbReference>
<evidence type="ECO:0000313" key="3">
    <source>
        <dbReference type="Proteomes" id="UP001306508"/>
    </source>
</evidence>
<sequence>MVKVGVRPNGKQVLIRTAEDDEKNFSFLDIVNRVDLFPLHFENLEAFQKNVYYLTTHHGIKVGFVCKFIVTELRSLIPSVLLNETFFIDDATHRLIFKSTDFETRNSQLEEIGQILYRSPNCKLKALEAWRNEKYAIWIGGEPYVLLERALSGPFGIITHGSHINGYVTDPDTKEIKFWIPRRSATKPTWPLMLDNIVAGGLGYPYGPYETVIKESLEEANLEKPIVEKYIEAAGVVTYFHYEGDADKDNFSSERSYIVGETEFIYDLHLPHDVIPKPNDGEVDSFNLMTLEEVVQALINKEFKPNCGLIMVDFLIRHGYINVENEPNYIEIVNKVHRHFPFPTISSN</sequence>
<comment type="caution">
    <text evidence="2">The sequence shown here is derived from an EMBL/GenBank/DDBJ whole genome shotgun (WGS) entry which is preliminary data.</text>
</comment>
<dbReference type="GO" id="GO:0044715">
    <property type="term" value="F:8-oxo-dGDP phosphatase activity"/>
    <property type="evidence" value="ECO:0007669"/>
    <property type="project" value="TreeGrafter"/>
</dbReference>
<dbReference type="InterPro" id="IPR000086">
    <property type="entry name" value="NUDIX_hydrolase_dom"/>
</dbReference>
<dbReference type="FunFam" id="3.90.79.10:FF:000019">
    <property type="entry name" value="Thiamin pyrophosphokinase, putative"/>
    <property type="match status" value="1"/>
</dbReference>
<keyword evidence="3" id="KW-1185">Reference proteome</keyword>
<dbReference type="PROSITE" id="PS51462">
    <property type="entry name" value="NUDIX"/>
    <property type="match status" value="1"/>
</dbReference>
<organism evidence="2 3">
    <name type="scientific">Arxiozyma heterogenica</name>
    <dbReference type="NCBI Taxonomy" id="278026"/>
    <lineage>
        <taxon>Eukaryota</taxon>
        <taxon>Fungi</taxon>
        <taxon>Dikarya</taxon>
        <taxon>Ascomycota</taxon>
        <taxon>Saccharomycotina</taxon>
        <taxon>Saccharomycetes</taxon>
        <taxon>Saccharomycetales</taxon>
        <taxon>Saccharomycetaceae</taxon>
        <taxon>Arxiozyma</taxon>
    </lineage>
</organism>
<dbReference type="Proteomes" id="UP001306508">
    <property type="component" value="Unassembled WGS sequence"/>
</dbReference>
<protein>
    <recommendedName>
        <fullName evidence="1">Nudix hydrolase domain-containing protein</fullName>
    </recommendedName>
</protein>